<feature type="transmembrane region" description="Helical" evidence="2">
    <location>
        <begin position="63"/>
        <end position="84"/>
    </location>
</feature>
<evidence type="ECO:0000313" key="4">
    <source>
        <dbReference type="EMBL" id="AQQ53590.1"/>
    </source>
</evidence>
<feature type="region of interest" description="Disordered" evidence="1">
    <location>
        <begin position="320"/>
        <end position="339"/>
    </location>
</feature>
<evidence type="ECO:0000256" key="2">
    <source>
        <dbReference type="SAM" id="Phobius"/>
    </source>
</evidence>
<feature type="transmembrane region" description="Helical" evidence="2">
    <location>
        <begin position="7"/>
        <end position="27"/>
    </location>
</feature>
<keyword evidence="2" id="KW-0472">Membrane</keyword>
<reference evidence="4 5" key="1">
    <citation type="submission" date="2017-02" db="EMBL/GenBank/DDBJ databases">
        <title>The complete genomic sequence of a novel cold adapted crude oil-degrading bacterium Planococcus qaidamina Y42.</title>
        <authorList>
            <person name="Yang R."/>
        </authorList>
    </citation>
    <scope>NUCLEOTIDE SEQUENCE [LARGE SCALE GENOMIC DNA]</scope>
    <source>
        <strain evidence="4 5">Y42</strain>
    </source>
</reference>
<dbReference type="Gene3D" id="1.10.287.70">
    <property type="match status" value="1"/>
</dbReference>
<dbReference type="KEGG" id="pmar:B0X71_11235"/>
<feature type="domain" description="Potassium channel" evidence="3">
    <location>
        <begin position="71"/>
        <end position="155"/>
    </location>
</feature>
<name>A0A1Q2KZG3_9BACL</name>
<proteinExistence type="predicted"/>
<organism evidence="4 5">
    <name type="scientific">Planococcus lenghuensis</name>
    <dbReference type="NCBI Taxonomy" id="2213202"/>
    <lineage>
        <taxon>Bacteria</taxon>
        <taxon>Bacillati</taxon>
        <taxon>Bacillota</taxon>
        <taxon>Bacilli</taxon>
        <taxon>Bacillales</taxon>
        <taxon>Caryophanaceae</taxon>
        <taxon>Planococcus</taxon>
    </lineage>
</organism>
<sequence length="339" mass="37462">MEIFGTIAGILILLLVTVDIFWTTLWVDGGAGPVSRWLGNFSWKVLRKVSHDDRLMLSLGGPLILALTLVIWILLLWTGWLLFFTGDAQAFIDTRDNDPISWTERVYYTGYLIFTLGVGDYVPKEGFWQVASAVASGNGMLFITLGVTYVLSVLSAVTNQRAYASSITGLGDSGSEIIRNAWNGENFHDLDLLLSSTASELSTLTAQHNAYPILHFYHSRNPKQSASFAVAVLDEALTILRFGILRSYQPNKLLVQEARSSIQNYLDTLTPNFVTASKQVPPCADLSELSDSGLPTTSADQFSEHVKRLEDRRKKLLGIIESDARQWPTPPNRSGSASD</sequence>
<protein>
    <recommendedName>
        <fullName evidence="3">Potassium channel domain-containing protein</fullName>
    </recommendedName>
</protein>
<dbReference type="AlphaFoldDB" id="A0A1Q2KZG3"/>
<dbReference type="Proteomes" id="UP000188184">
    <property type="component" value="Chromosome"/>
</dbReference>
<dbReference type="InterPro" id="IPR013099">
    <property type="entry name" value="K_chnl_dom"/>
</dbReference>
<keyword evidence="5" id="KW-1185">Reference proteome</keyword>
<gene>
    <name evidence="4" type="ORF">B0X71_11235</name>
</gene>
<evidence type="ECO:0000313" key="5">
    <source>
        <dbReference type="Proteomes" id="UP000188184"/>
    </source>
</evidence>
<dbReference type="OrthoDB" id="3422146at2"/>
<keyword evidence="2" id="KW-1133">Transmembrane helix</keyword>
<dbReference type="EMBL" id="CP019640">
    <property type="protein sequence ID" value="AQQ53590.1"/>
    <property type="molecule type" value="Genomic_DNA"/>
</dbReference>
<evidence type="ECO:0000256" key="1">
    <source>
        <dbReference type="SAM" id="MobiDB-lite"/>
    </source>
</evidence>
<evidence type="ECO:0000259" key="3">
    <source>
        <dbReference type="Pfam" id="PF07885"/>
    </source>
</evidence>
<keyword evidence="2" id="KW-0812">Transmembrane</keyword>
<accession>A0A1Q2KZG3</accession>
<dbReference type="SUPFAM" id="SSF81324">
    <property type="entry name" value="Voltage-gated potassium channels"/>
    <property type="match status" value="1"/>
</dbReference>
<dbReference type="Pfam" id="PF07885">
    <property type="entry name" value="Ion_trans_2"/>
    <property type="match status" value="1"/>
</dbReference>
<dbReference type="RefSeq" id="WP_077589487.1">
    <property type="nucleotide sequence ID" value="NZ_CP019640.1"/>
</dbReference>
<feature type="transmembrane region" description="Helical" evidence="2">
    <location>
        <begin position="105"/>
        <end position="122"/>
    </location>
</feature>
<feature type="transmembrane region" description="Helical" evidence="2">
    <location>
        <begin position="128"/>
        <end position="151"/>
    </location>
</feature>